<proteinExistence type="predicted"/>
<gene>
    <name evidence="1" type="ORF">HYFRA_00013381</name>
</gene>
<dbReference type="AlphaFoldDB" id="A0A9N9L9L9"/>
<sequence length="97" mass="11384">MLTDVRNPAEDVRPESPEILVVQMLLVSWSDWSDWRLEKSIEVKSYDKVASTRLRVTLLKKAGNPWRFAREYRSKENLWCMSFGFTVSIFPEGRESS</sequence>
<evidence type="ECO:0000313" key="1">
    <source>
        <dbReference type="EMBL" id="CAG8960558.1"/>
    </source>
</evidence>
<keyword evidence="2" id="KW-1185">Reference proteome</keyword>
<protein>
    <submittedName>
        <fullName evidence="1">Uncharacterized protein</fullName>
    </submittedName>
</protein>
<name>A0A9N9L9L9_9HELO</name>
<evidence type="ECO:0000313" key="2">
    <source>
        <dbReference type="Proteomes" id="UP000696280"/>
    </source>
</evidence>
<organism evidence="1 2">
    <name type="scientific">Hymenoscyphus fraxineus</name>
    <dbReference type="NCBI Taxonomy" id="746836"/>
    <lineage>
        <taxon>Eukaryota</taxon>
        <taxon>Fungi</taxon>
        <taxon>Dikarya</taxon>
        <taxon>Ascomycota</taxon>
        <taxon>Pezizomycotina</taxon>
        <taxon>Leotiomycetes</taxon>
        <taxon>Helotiales</taxon>
        <taxon>Helotiaceae</taxon>
        <taxon>Hymenoscyphus</taxon>
    </lineage>
</organism>
<accession>A0A9N9L9L9</accession>
<dbReference type="EMBL" id="CAJVRL010000100">
    <property type="protein sequence ID" value="CAG8960558.1"/>
    <property type="molecule type" value="Genomic_DNA"/>
</dbReference>
<dbReference type="Proteomes" id="UP000696280">
    <property type="component" value="Unassembled WGS sequence"/>
</dbReference>
<reference evidence="1" key="1">
    <citation type="submission" date="2021-07" db="EMBL/GenBank/DDBJ databases">
        <authorList>
            <person name="Durling M."/>
        </authorList>
    </citation>
    <scope>NUCLEOTIDE SEQUENCE</scope>
</reference>
<comment type="caution">
    <text evidence="1">The sequence shown here is derived from an EMBL/GenBank/DDBJ whole genome shotgun (WGS) entry which is preliminary data.</text>
</comment>